<dbReference type="SMART" id="SM00291">
    <property type="entry name" value="ZnF_ZZ"/>
    <property type="match status" value="1"/>
</dbReference>
<reference evidence="5 6" key="1">
    <citation type="journal article" date="2023" name="Life. Sci Alliance">
        <title>Evolutionary insights into 3D genome organization and epigenetic landscape of Vigna mungo.</title>
        <authorList>
            <person name="Junaid A."/>
            <person name="Singh B."/>
            <person name="Bhatia S."/>
        </authorList>
    </citation>
    <scope>NUCLEOTIDE SEQUENCE [LARGE SCALE GENOMIC DNA]</scope>
    <source>
        <strain evidence="5">Urdbean</strain>
    </source>
</reference>
<dbReference type="Gene3D" id="3.30.60.90">
    <property type="match status" value="1"/>
</dbReference>
<name>A0AAQ3RKC1_VIGMU</name>
<sequence>MTFCFDSNEIETIEGVLAKNQWVVLVGISITPTRTPTIVLGPNVNPIVRERMTITIELDVFLNIKERKKNVASGENSESGAVGHGACEGKKALYHCNYCNKDISGKMWIKCAMCPDFDLCDTSQKQPSLQGYGQLLLISQVPGGDNAFVISHSNGNLYVYEKGDSSFPVVKDQSQFFVAHARYNKIDQFGSYFCKTRAIKPIPLTSLDSVKNLACWQYEMVLVDNFLREGGFGGNRLLSFFFEEDVDGSNRNQFRLHAIPVMANLPVEVITEILSRLSVKLVLGGAPSSTPPTSSYSISANPTPPSFSVTAPTSTPLTFNPSRNPSKSLILSCYNNNTKVLGSCNNLICISNVADDIALWNPHLRKHQILLADRFNYPDSSLACLMPSATRGPWASWRWLCWEARVQLIVFLSQWMELTWQLLDEMVICERLVTQKNNLSVAILCCTWRLWKPTLCPHCDTIQKQRSMMIWQSDSDDSERVPVTRRHGGSQKNLRVVDNGGRFNGNGTGFDVTDVPNFAILLV</sequence>
<dbReference type="AlphaFoldDB" id="A0AAQ3RKC1"/>
<evidence type="ECO:0000256" key="3">
    <source>
        <dbReference type="ARBA" id="ARBA00022833"/>
    </source>
</evidence>
<dbReference type="SUPFAM" id="SSF57850">
    <property type="entry name" value="RING/U-box"/>
    <property type="match status" value="1"/>
</dbReference>
<dbReference type="Proteomes" id="UP001374535">
    <property type="component" value="Chromosome 10"/>
</dbReference>
<dbReference type="Pfam" id="PF00569">
    <property type="entry name" value="ZZ"/>
    <property type="match status" value="1"/>
</dbReference>
<evidence type="ECO:0000256" key="1">
    <source>
        <dbReference type="ARBA" id="ARBA00022723"/>
    </source>
</evidence>
<keyword evidence="3" id="KW-0862">Zinc</keyword>
<gene>
    <name evidence="5" type="ORF">V8G54_034063</name>
</gene>
<dbReference type="InterPro" id="IPR000433">
    <property type="entry name" value="Znf_ZZ"/>
</dbReference>
<dbReference type="InterPro" id="IPR043145">
    <property type="entry name" value="Znf_ZZ_sf"/>
</dbReference>
<feature type="domain" description="ZZ-type" evidence="4">
    <location>
        <begin position="90"/>
        <end position="135"/>
    </location>
</feature>
<keyword evidence="2" id="KW-0863">Zinc-finger</keyword>
<evidence type="ECO:0000313" key="6">
    <source>
        <dbReference type="Proteomes" id="UP001374535"/>
    </source>
</evidence>
<evidence type="ECO:0000313" key="5">
    <source>
        <dbReference type="EMBL" id="WVY94975.1"/>
    </source>
</evidence>
<proteinExistence type="predicted"/>
<organism evidence="5 6">
    <name type="scientific">Vigna mungo</name>
    <name type="common">Black gram</name>
    <name type="synonym">Phaseolus mungo</name>
    <dbReference type="NCBI Taxonomy" id="3915"/>
    <lineage>
        <taxon>Eukaryota</taxon>
        <taxon>Viridiplantae</taxon>
        <taxon>Streptophyta</taxon>
        <taxon>Embryophyta</taxon>
        <taxon>Tracheophyta</taxon>
        <taxon>Spermatophyta</taxon>
        <taxon>Magnoliopsida</taxon>
        <taxon>eudicotyledons</taxon>
        <taxon>Gunneridae</taxon>
        <taxon>Pentapetalae</taxon>
        <taxon>rosids</taxon>
        <taxon>fabids</taxon>
        <taxon>Fabales</taxon>
        <taxon>Fabaceae</taxon>
        <taxon>Papilionoideae</taxon>
        <taxon>50 kb inversion clade</taxon>
        <taxon>NPAAA clade</taxon>
        <taxon>indigoferoid/millettioid clade</taxon>
        <taxon>Phaseoleae</taxon>
        <taxon>Vigna</taxon>
    </lineage>
</organism>
<dbReference type="EMBL" id="CP144691">
    <property type="protein sequence ID" value="WVY94975.1"/>
    <property type="molecule type" value="Genomic_DNA"/>
</dbReference>
<keyword evidence="1" id="KW-0479">Metal-binding</keyword>
<evidence type="ECO:0000259" key="4">
    <source>
        <dbReference type="SMART" id="SM00291"/>
    </source>
</evidence>
<accession>A0AAQ3RKC1</accession>
<evidence type="ECO:0000256" key="2">
    <source>
        <dbReference type="ARBA" id="ARBA00022771"/>
    </source>
</evidence>
<protein>
    <recommendedName>
        <fullName evidence="4">ZZ-type domain-containing protein</fullName>
    </recommendedName>
</protein>
<keyword evidence="6" id="KW-1185">Reference proteome</keyword>
<dbReference type="GO" id="GO:0008270">
    <property type="term" value="F:zinc ion binding"/>
    <property type="evidence" value="ECO:0007669"/>
    <property type="project" value="UniProtKB-KW"/>
</dbReference>